<name>A0A1G8FZI8_9BACI</name>
<organism evidence="1 2">
    <name type="scientific">Alteribacillus bidgolensis</name>
    <dbReference type="NCBI Taxonomy" id="930129"/>
    <lineage>
        <taxon>Bacteria</taxon>
        <taxon>Bacillati</taxon>
        <taxon>Bacillota</taxon>
        <taxon>Bacilli</taxon>
        <taxon>Bacillales</taxon>
        <taxon>Bacillaceae</taxon>
        <taxon>Alteribacillus</taxon>
    </lineage>
</organism>
<accession>A0A1G8FZI8</accession>
<dbReference type="OrthoDB" id="1778393at2"/>
<sequence length="324" mass="37100">MSSSKIEKYVDIYEELKREMKWKVMDNRILMTIASLYVMNDRAFHLERLLQLADKIKKRAGIFSSMRSHPRYTTAALFDVKTEEPETKINDLFSLYKEFRHAKFKSGVYTYLAASTLFTQDLPSSDAKGIINKTSTIYEGMKKEHPFLTGTSDYPLAVLLALEERPGMIEIMETYYDQLSKNGFTKGNDLQFLSHILSLSSKENHQTLVQRAADVFQAFKQEGIKPKTMYYPVIGMLALSSDLFEMKAIREMYEEMNDVKHFKWQKDMNVIMAVSFYINEKMDQNSLPETSLYTALESILQAQQAVMIAAMTASAAAATSSSNN</sequence>
<evidence type="ECO:0000313" key="1">
    <source>
        <dbReference type="EMBL" id="SDH87500.1"/>
    </source>
</evidence>
<dbReference type="InterPro" id="IPR025062">
    <property type="entry name" value="DUF4003"/>
</dbReference>
<gene>
    <name evidence="1" type="ORF">SAMN05216352_103156</name>
</gene>
<dbReference type="Proteomes" id="UP000199017">
    <property type="component" value="Unassembled WGS sequence"/>
</dbReference>
<dbReference type="STRING" id="930129.SAMN05216352_103156"/>
<dbReference type="EMBL" id="FNDU01000003">
    <property type="protein sequence ID" value="SDH87500.1"/>
    <property type="molecule type" value="Genomic_DNA"/>
</dbReference>
<dbReference type="AlphaFoldDB" id="A0A1G8FZI8"/>
<evidence type="ECO:0008006" key="3">
    <source>
        <dbReference type="Google" id="ProtNLM"/>
    </source>
</evidence>
<proteinExistence type="predicted"/>
<keyword evidence="2" id="KW-1185">Reference proteome</keyword>
<dbReference type="RefSeq" id="WP_091582542.1">
    <property type="nucleotide sequence ID" value="NZ_FNDU01000003.1"/>
</dbReference>
<protein>
    <recommendedName>
        <fullName evidence="3">DUF4003 domain-containing protein</fullName>
    </recommendedName>
</protein>
<dbReference type="Pfam" id="PF13170">
    <property type="entry name" value="DUF4003"/>
    <property type="match status" value="1"/>
</dbReference>
<evidence type="ECO:0000313" key="2">
    <source>
        <dbReference type="Proteomes" id="UP000199017"/>
    </source>
</evidence>
<reference evidence="1 2" key="1">
    <citation type="submission" date="2016-10" db="EMBL/GenBank/DDBJ databases">
        <authorList>
            <person name="de Groot N.N."/>
        </authorList>
    </citation>
    <scope>NUCLEOTIDE SEQUENCE [LARGE SCALE GENOMIC DNA]</scope>
    <source>
        <strain evidence="2">P4B,CCM 7963,CECT 7998,DSM 25260,IBRC-M 10614,KCTC 13821</strain>
    </source>
</reference>